<dbReference type="PANTHER" id="PTHR36440:SF1">
    <property type="entry name" value="PUTATIVE (AFU_ORTHOLOGUE AFUA_8G07350)-RELATED"/>
    <property type="match status" value="1"/>
</dbReference>
<dbReference type="Pfam" id="PF07883">
    <property type="entry name" value="Cupin_2"/>
    <property type="match status" value="1"/>
</dbReference>
<dbReference type="PaxDb" id="1198114-AciX9_1319"/>
<dbReference type="RefSeq" id="WP_013579704.1">
    <property type="nucleotide sequence ID" value="NC_015064.1"/>
</dbReference>
<dbReference type="PANTHER" id="PTHR36440">
    <property type="entry name" value="PUTATIVE (AFU_ORTHOLOGUE AFUA_8G07350)-RELATED"/>
    <property type="match status" value="1"/>
</dbReference>
<evidence type="ECO:0000313" key="2">
    <source>
        <dbReference type="EMBL" id="ADW68381.1"/>
    </source>
</evidence>
<dbReference type="SUPFAM" id="SSF51182">
    <property type="entry name" value="RmlC-like cupins"/>
    <property type="match status" value="1"/>
</dbReference>
<dbReference type="HOGENOM" id="CLU_103066_6_2_0"/>
<dbReference type="InterPro" id="IPR013096">
    <property type="entry name" value="Cupin_2"/>
</dbReference>
<sequence length="173" mass="19042">MNTLKAYKSSPTLENSTWYKGILVSQLAGGSDTGGAFDLVESRMKQGTEPPPHIHDREDELFYILSGELKVFAQGKVLTVKAGESVFLPKKVPHAYLIQSEECHVLALMTPGGFMNAINNMNAPARAMQIPSDMETYATADLTDTMAVFMKYGLRMLSPDEIAEHLPGYPTTR</sequence>
<dbReference type="Gene3D" id="2.60.120.10">
    <property type="entry name" value="Jelly Rolls"/>
    <property type="match status" value="1"/>
</dbReference>
<dbReference type="Proteomes" id="UP000000343">
    <property type="component" value="Chromosome"/>
</dbReference>
<feature type="domain" description="Cupin type-2" evidence="1">
    <location>
        <begin position="43"/>
        <end position="106"/>
    </location>
</feature>
<evidence type="ECO:0000259" key="1">
    <source>
        <dbReference type="Pfam" id="PF07883"/>
    </source>
</evidence>
<dbReference type="AlphaFoldDB" id="E8WVD3"/>
<dbReference type="STRING" id="1198114.AciX9_1319"/>
<dbReference type="eggNOG" id="COG0662">
    <property type="taxonomic scope" value="Bacteria"/>
</dbReference>
<dbReference type="InterPro" id="IPR014710">
    <property type="entry name" value="RmlC-like_jellyroll"/>
</dbReference>
<dbReference type="InterPro" id="IPR053146">
    <property type="entry name" value="QDO-like"/>
</dbReference>
<gene>
    <name evidence="2" type="ordered locus">AciX9_1319</name>
</gene>
<organism evidence="3">
    <name type="scientific">Granulicella tundricola (strain ATCC BAA-1859 / DSM 23138 / MP5ACTX9)</name>
    <dbReference type="NCBI Taxonomy" id="1198114"/>
    <lineage>
        <taxon>Bacteria</taxon>
        <taxon>Pseudomonadati</taxon>
        <taxon>Acidobacteriota</taxon>
        <taxon>Terriglobia</taxon>
        <taxon>Terriglobales</taxon>
        <taxon>Acidobacteriaceae</taxon>
        <taxon>Granulicella</taxon>
    </lineage>
</organism>
<reference evidence="3" key="1">
    <citation type="submission" date="2011-01" db="EMBL/GenBank/DDBJ databases">
        <title>Complete sequence of chromosome of Acidobacterium sp. MP5ACTX9.</title>
        <authorList>
            <consortium name="US DOE Joint Genome Institute"/>
            <person name="Lucas S."/>
            <person name="Copeland A."/>
            <person name="Lapidus A."/>
            <person name="Cheng J.-F."/>
            <person name="Goodwin L."/>
            <person name="Pitluck S."/>
            <person name="Teshima H."/>
            <person name="Detter J.C."/>
            <person name="Han C."/>
            <person name="Tapia R."/>
            <person name="Land M."/>
            <person name="Hauser L."/>
            <person name="Kyrpides N."/>
            <person name="Ivanova N."/>
            <person name="Ovchinnikova G."/>
            <person name="Pagani I."/>
            <person name="Rawat S.R."/>
            <person name="Mannisto M."/>
            <person name="Haggblom M.M."/>
            <person name="Woyke T."/>
        </authorList>
    </citation>
    <scope>NUCLEOTIDE SEQUENCE [LARGE SCALE GENOMIC DNA]</scope>
    <source>
        <strain evidence="3">MP5ACTX9</strain>
    </source>
</reference>
<evidence type="ECO:0000313" key="3">
    <source>
        <dbReference type="Proteomes" id="UP000000343"/>
    </source>
</evidence>
<name>E8WVD3_GRATM</name>
<dbReference type="InterPro" id="IPR011051">
    <property type="entry name" value="RmlC_Cupin_sf"/>
</dbReference>
<keyword evidence="3" id="KW-1185">Reference proteome</keyword>
<proteinExistence type="predicted"/>
<dbReference type="KEGG" id="acm:AciX9_1319"/>
<protein>
    <submittedName>
        <fullName evidence="2">Cupin 2 conserved barrel domain protein</fullName>
    </submittedName>
</protein>
<dbReference type="OrthoDB" id="9794183at2"/>
<dbReference type="EMBL" id="CP002480">
    <property type="protein sequence ID" value="ADW68381.1"/>
    <property type="molecule type" value="Genomic_DNA"/>
</dbReference>
<accession>E8WVD3</accession>